<dbReference type="Gene3D" id="3.40.50.300">
    <property type="entry name" value="P-loop containing nucleotide triphosphate hydrolases"/>
    <property type="match status" value="1"/>
</dbReference>
<dbReference type="PANTHER" id="PTHR43581">
    <property type="entry name" value="ATP/GTP PHOSPHATASE"/>
    <property type="match status" value="1"/>
</dbReference>
<dbReference type="EMBL" id="SNRY01000693">
    <property type="protein sequence ID" value="KAA6337511.1"/>
    <property type="molecule type" value="Genomic_DNA"/>
</dbReference>
<comment type="caution">
    <text evidence="2">The sequence shown here is derived from an EMBL/GenBank/DDBJ whole genome shotgun (WGS) entry which is preliminary data.</text>
</comment>
<dbReference type="AlphaFoldDB" id="A0A5J4RWT9"/>
<name>A0A5J4RWT9_9ZZZZ</name>
<protein>
    <recommendedName>
        <fullName evidence="1">Endonuclease GajA/Old nuclease/RecF-like AAA domain-containing protein</fullName>
    </recommendedName>
</protein>
<evidence type="ECO:0000259" key="1">
    <source>
        <dbReference type="Pfam" id="PF13175"/>
    </source>
</evidence>
<dbReference type="InterPro" id="IPR027417">
    <property type="entry name" value="P-loop_NTPase"/>
</dbReference>
<dbReference type="PANTHER" id="PTHR43581:SF4">
    <property type="entry name" value="ATP_GTP PHOSPHATASE"/>
    <property type="match status" value="1"/>
</dbReference>
<dbReference type="SUPFAM" id="SSF52540">
    <property type="entry name" value="P-loop containing nucleoside triphosphate hydrolases"/>
    <property type="match status" value="1"/>
</dbReference>
<proteinExistence type="predicted"/>
<dbReference type="InterPro" id="IPR051396">
    <property type="entry name" value="Bact_Antivir_Def_Nuclease"/>
</dbReference>
<sequence length="693" mass="80535">MKLIGIYINEKTPTEIHKNLNFGWYPFLQGYEYKLGQVISPQNNRNLLIDTLYKTSETSPEIFIHAIVGKNGSGKSSILEILFRLINNFAFQTTGNEKRQASEQLTAACGLSATLYYEIEGEIHSLMCEWDKNDDTKGIIKIDGEPINEDNIHENRTLENHRKFIENFFYTITVNYSHYSLNTLEVVNLPNDGKDRSHWLDGLFHKNDGYLTPIVISPRRSHGNININTENALGKERLIGLLILYWLKNMDFLEEYKVIGISASIEQLPLKSKFFKKAKEYKTLNNRLYYDVLFCLYYRWYSWIETEKKEKLNCLIAEESYLKYLVKGERNNESVINAVFEYLASPNIAIDDNTINICLLYMAHKTISISQKYSGFECNFNDNSSIDELMQTILQDKSHISLKIKQCIYHLINRLLDTNPLVNVKISTFCRENNLSEEKGQDYSVDDIFEILPPPVFQTDLALQPIDLVTKKSTKEKLVQLSEMSSGERQMLYSLSSVMYHLRNIQSVRVDNRVDKKKVQYQHVNVILDEVEMYYHPEYQRRYLNKLLSLINGLKLDKDRIKSINICIVTHSPFILSDILRENILFLEKGKVISDKVKEETFGANIYDILRNGFFLDKNALGYFVNDRIEEVMQRIKIEEGAIKKRTVKQNLKKGKSSTKLISLDETKTIVNIIGDPFIRGYLLSKLEDDVQN</sequence>
<dbReference type="InterPro" id="IPR041685">
    <property type="entry name" value="AAA_GajA/Old/RecF-like"/>
</dbReference>
<feature type="domain" description="Endonuclease GajA/Old nuclease/RecF-like AAA" evidence="1">
    <location>
        <begin position="64"/>
        <end position="575"/>
    </location>
</feature>
<reference evidence="2" key="1">
    <citation type="submission" date="2019-03" db="EMBL/GenBank/DDBJ databases">
        <title>Single cell metagenomics reveals metabolic interactions within the superorganism composed of flagellate Streblomastix strix and complex community of Bacteroidetes bacteria on its surface.</title>
        <authorList>
            <person name="Treitli S.C."/>
            <person name="Kolisko M."/>
            <person name="Husnik F."/>
            <person name="Keeling P."/>
            <person name="Hampl V."/>
        </authorList>
    </citation>
    <scope>NUCLEOTIDE SEQUENCE</scope>
    <source>
        <strain evidence="2">STM</strain>
    </source>
</reference>
<dbReference type="Pfam" id="PF13175">
    <property type="entry name" value="AAA_15"/>
    <property type="match status" value="1"/>
</dbReference>
<gene>
    <name evidence="2" type="ORF">EZS27_014408</name>
</gene>
<evidence type="ECO:0000313" key="2">
    <source>
        <dbReference type="EMBL" id="KAA6337511.1"/>
    </source>
</evidence>
<accession>A0A5J4RWT9</accession>
<organism evidence="2">
    <name type="scientific">termite gut metagenome</name>
    <dbReference type="NCBI Taxonomy" id="433724"/>
    <lineage>
        <taxon>unclassified sequences</taxon>
        <taxon>metagenomes</taxon>
        <taxon>organismal metagenomes</taxon>
    </lineage>
</organism>